<accession>A0AA95B5T3</accession>
<sequence>MVEKRRLRLLKERLLNMYFNKFIGIEKVENKHIKVREAVRAIAIRDSHILMVHSNKGDFKFPGGGVESGETHVEALIREVLEETGYVNTVVGDKFGVYLERREDVFDQSLHFEMNSHYYMCECMGETVAQQLEGYEIEQGFTAKWITIEEAISQNERAQKLSDHNGWIERETYVLHKILQFVRGESERVVKK</sequence>
<dbReference type="InterPro" id="IPR000086">
    <property type="entry name" value="NUDIX_hydrolase_dom"/>
</dbReference>
<dbReference type="InterPro" id="IPR020084">
    <property type="entry name" value="NUDIX_hydrolase_CS"/>
</dbReference>
<reference evidence="5 6" key="1">
    <citation type="submission" date="2019-08" db="EMBL/GenBank/DDBJ databases">
        <title>Bacillus genomes from the desert of Cuatro Cienegas, Coahuila.</title>
        <authorList>
            <person name="Olmedo-Alvarez G."/>
        </authorList>
    </citation>
    <scope>NUCLEOTIDE SEQUENCE [LARGE SCALE GENOMIC DNA]</scope>
    <source>
        <strain evidence="5 6">CH88_3T</strain>
    </source>
</reference>
<keyword evidence="2 3" id="KW-0378">Hydrolase</keyword>
<comment type="similarity">
    <text evidence="3">Belongs to the Nudix hydrolase family.</text>
</comment>
<dbReference type="CDD" id="cd02883">
    <property type="entry name" value="NUDIX_Hydrolase"/>
    <property type="match status" value="1"/>
</dbReference>
<dbReference type="Gene3D" id="3.90.79.10">
    <property type="entry name" value="Nucleoside Triphosphate Pyrophosphohydrolase"/>
    <property type="match status" value="1"/>
</dbReference>
<evidence type="ECO:0000256" key="1">
    <source>
        <dbReference type="ARBA" id="ARBA00001946"/>
    </source>
</evidence>
<dbReference type="Proteomes" id="UP000323393">
    <property type="component" value="Unassembled WGS sequence"/>
</dbReference>
<protein>
    <submittedName>
        <fullName evidence="5">NUDIX domain-containing protein</fullName>
    </submittedName>
</protein>
<evidence type="ECO:0000313" key="6">
    <source>
        <dbReference type="Proteomes" id="UP000323393"/>
    </source>
</evidence>
<evidence type="ECO:0000313" key="5">
    <source>
        <dbReference type="EMBL" id="TYS55859.1"/>
    </source>
</evidence>
<dbReference type="InterPro" id="IPR015797">
    <property type="entry name" value="NUDIX_hydrolase-like_dom_sf"/>
</dbReference>
<dbReference type="PROSITE" id="PS00893">
    <property type="entry name" value="NUDIX_BOX"/>
    <property type="match status" value="1"/>
</dbReference>
<dbReference type="PROSITE" id="PS51462">
    <property type="entry name" value="NUDIX"/>
    <property type="match status" value="1"/>
</dbReference>
<dbReference type="EMBL" id="VTEU01000009">
    <property type="protein sequence ID" value="TYS55859.1"/>
    <property type="molecule type" value="Genomic_DNA"/>
</dbReference>
<evidence type="ECO:0000256" key="3">
    <source>
        <dbReference type="RuleBase" id="RU003476"/>
    </source>
</evidence>
<proteinExistence type="inferred from homology"/>
<name>A0AA95B5T3_9BACI</name>
<dbReference type="Pfam" id="PF00293">
    <property type="entry name" value="NUDIX"/>
    <property type="match status" value="1"/>
</dbReference>
<dbReference type="GO" id="GO:0016787">
    <property type="term" value="F:hydrolase activity"/>
    <property type="evidence" value="ECO:0007669"/>
    <property type="project" value="UniProtKB-KW"/>
</dbReference>
<evidence type="ECO:0000256" key="2">
    <source>
        <dbReference type="ARBA" id="ARBA00022801"/>
    </source>
</evidence>
<gene>
    <name evidence="5" type="ORF">FZC74_17515</name>
</gene>
<dbReference type="PANTHER" id="PTHR43046:SF15">
    <property type="entry name" value="MUTT_NUDIX FAMILY PROTEIN"/>
    <property type="match status" value="1"/>
</dbReference>
<feature type="domain" description="Nudix hydrolase" evidence="4">
    <location>
        <begin position="34"/>
        <end position="174"/>
    </location>
</feature>
<organism evidence="5 6">
    <name type="scientific">Sutcliffiella horikoshii</name>
    <dbReference type="NCBI Taxonomy" id="79883"/>
    <lineage>
        <taxon>Bacteria</taxon>
        <taxon>Bacillati</taxon>
        <taxon>Bacillota</taxon>
        <taxon>Bacilli</taxon>
        <taxon>Bacillales</taxon>
        <taxon>Bacillaceae</taxon>
        <taxon>Sutcliffiella</taxon>
    </lineage>
</organism>
<dbReference type="SUPFAM" id="SSF55811">
    <property type="entry name" value="Nudix"/>
    <property type="match status" value="1"/>
</dbReference>
<dbReference type="PANTHER" id="PTHR43046">
    <property type="entry name" value="GDP-MANNOSE MANNOSYL HYDROLASE"/>
    <property type="match status" value="1"/>
</dbReference>
<dbReference type="InterPro" id="IPR020476">
    <property type="entry name" value="Nudix_hydrolase"/>
</dbReference>
<evidence type="ECO:0000259" key="4">
    <source>
        <dbReference type="PROSITE" id="PS51462"/>
    </source>
</evidence>
<comment type="cofactor">
    <cofactor evidence="1">
        <name>Mg(2+)</name>
        <dbReference type="ChEBI" id="CHEBI:18420"/>
    </cofactor>
</comment>
<dbReference type="AlphaFoldDB" id="A0AA95B5T3"/>
<dbReference type="PRINTS" id="PR00502">
    <property type="entry name" value="NUDIXFAMILY"/>
</dbReference>
<comment type="caution">
    <text evidence="5">The sequence shown here is derived from an EMBL/GenBank/DDBJ whole genome shotgun (WGS) entry which is preliminary data.</text>
</comment>